<proteinExistence type="predicted"/>
<organism evidence="2 3">
    <name type="scientific">Heracleum sosnowskyi</name>
    <dbReference type="NCBI Taxonomy" id="360622"/>
    <lineage>
        <taxon>Eukaryota</taxon>
        <taxon>Viridiplantae</taxon>
        <taxon>Streptophyta</taxon>
        <taxon>Embryophyta</taxon>
        <taxon>Tracheophyta</taxon>
        <taxon>Spermatophyta</taxon>
        <taxon>Magnoliopsida</taxon>
        <taxon>eudicotyledons</taxon>
        <taxon>Gunneridae</taxon>
        <taxon>Pentapetalae</taxon>
        <taxon>asterids</taxon>
        <taxon>campanulids</taxon>
        <taxon>Apiales</taxon>
        <taxon>Apiaceae</taxon>
        <taxon>Apioideae</taxon>
        <taxon>apioid superclade</taxon>
        <taxon>Tordylieae</taxon>
        <taxon>Tordyliinae</taxon>
        <taxon>Heracleum</taxon>
    </lineage>
</organism>
<feature type="compositionally biased region" description="Acidic residues" evidence="1">
    <location>
        <begin position="283"/>
        <end position="304"/>
    </location>
</feature>
<evidence type="ECO:0000313" key="2">
    <source>
        <dbReference type="EMBL" id="KAK1354578.1"/>
    </source>
</evidence>
<evidence type="ECO:0000256" key="1">
    <source>
        <dbReference type="SAM" id="MobiDB-lite"/>
    </source>
</evidence>
<evidence type="ECO:0000313" key="3">
    <source>
        <dbReference type="Proteomes" id="UP001237642"/>
    </source>
</evidence>
<dbReference type="EMBL" id="JAUIZM010000011">
    <property type="protein sequence ID" value="KAK1354578.1"/>
    <property type="molecule type" value="Genomic_DNA"/>
</dbReference>
<name>A0AAD8GU71_9APIA</name>
<dbReference type="Proteomes" id="UP001237642">
    <property type="component" value="Unassembled WGS sequence"/>
</dbReference>
<accession>A0AAD8GU71</accession>
<feature type="region of interest" description="Disordered" evidence="1">
    <location>
        <begin position="218"/>
        <end position="239"/>
    </location>
</feature>
<sequence>MPTVLLVRMPMGLVGGGETSGVGGRGCGASGGREAGGSSRRDAVLREGMHIFPLGVDADPRLHRGRGYSPGGFGLYPSKPIVIRIVGDEVVSPTAKWNILAIMCMFWPPGCVTAREIDIKSLGFWKKCLDEFLRYYTWDPKISNEVEAKASVITHMHKNFRHLPSDDKDRVIEIVKTNGGTYADHRPSHINPDVWDTLCKYWDSEIFRKRSAAGKAARKKVEVPHTSGATSFETRRRDYRGKNGGNLDYTIVYKDCHTLKDEKRKGKWISKKAKRIMGKAPMDEDDDGMEGGMDDGGEDMDDEE</sequence>
<reference evidence="2" key="1">
    <citation type="submission" date="2023-02" db="EMBL/GenBank/DDBJ databases">
        <title>Genome of toxic invasive species Heracleum sosnowskyi carries increased number of genes despite the absence of recent whole-genome duplications.</title>
        <authorList>
            <person name="Schelkunov M."/>
            <person name="Shtratnikova V."/>
            <person name="Makarenko M."/>
            <person name="Klepikova A."/>
            <person name="Omelchenko D."/>
            <person name="Novikova G."/>
            <person name="Obukhova E."/>
            <person name="Bogdanov V."/>
            <person name="Penin A."/>
            <person name="Logacheva M."/>
        </authorList>
    </citation>
    <scope>NUCLEOTIDE SEQUENCE</scope>
    <source>
        <strain evidence="2">Hsosn_3</strain>
        <tissue evidence="2">Leaf</tissue>
    </source>
</reference>
<keyword evidence="3" id="KW-1185">Reference proteome</keyword>
<evidence type="ECO:0008006" key="4">
    <source>
        <dbReference type="Google" id="ProtNLM"/>
    </source>
</evidence>
<protein>
    <recommendedName>
        <fullName evidence="4">Transposase</fullName>
    </recommendedName>
</protein>
<feature type="region of interest" description="Disordered" evidence="1">
    <location>
        <begin position="275"/>
        <end position="304"/>
    </location>
</feature>
<comment type="caution">
    <text evidence="2">The sequence shown here is derived from an EMBL/GenBank/DDBJ whole genome shotgun (WGS) entry which is preliminary data.</text>
</comment>
<gene>
    <name evidence="2" type="ORF">POM88_047834</name>
</gene>
<reference evidence="2" key="2">
    <citation type="submission" date="2023-05" db="EMBL/GenBank/DDBJ databases">
        <authorList>
            <person name="Schelkunov M.I."/>
        </authorList>
    </citation>
    <scope>NUCLEOTIDE SEQUENCE</scope>
    <source>
        <strain evidence="2">Hsosn_3</strain>
        <tissue evidence="2">Leaf</tissue>
    </source>
</reference>
<dbReference type="InterPro" id="IPR004252">
    <property type="entry name" value="Probable_transposase_24"/>
</dbReference>
<dbReference type="Pfam" id="PF03004">
    <property type="entry name" value="Transposase_24"/>
    <property type="match status" value="1"/>
</dbReference>
<dbReference type="AlphaFoldDB" id="A0AAD8GU71"/>